<comment type="caution">
    <text evidence="1">The sequence shown here is derived from an EMBL/GenBank/DDBJ whole genome shotgun (WGS) entry which is preliminary data.</text>
</comment>
<dbReference type="Pfam" id="PF06037">
    <property type="entry name" value="DUF922"/>
    <property type="match status" value="1"/>
</dbReference>
<dbReference type="InterPro" id="IPR010321">
    <property type="entry name" value="DUF922"/>
</dbReference>
<name>A0ABW3B4G4_9FLAO</name>
<dbReference type="Proteomes" id="UP001597012">
    <property type="component" value="Unassembled WGS sequence"/>
</dbReference>
<dbReference type="EMBL" id="JBHTHY010000007">
    <property type="protein sequence ID" value="MFD0798000.1"/>
    <property type="molecule type" value="Genomic_DNA"/>
</dbReference>
<organism evidence="1 2">
    <name type="scientific">Maribacter chungangensis</name>
    <dbReference type="NCBI Taxonomy" id="1069117"/>
    <lineage>
        <taxon>Bacteria</taxon>
        <taxon>Pseudomonadati</taxon>
        <taxon>Bacteroidota</taxon>
        <taxon>Flavobacteriia</taxon>
        <taxon>Flavobacteriales</taxon>
        <taxon>Flavobacteriaceae</taxon>
        <taxon>Maribacter</taxon>
    </lineage>
</organism>
<evidence type="ECO:0000313" key="1">
    <source>
        <dbReference type="EMBL" id="MFD0798000.1"/>
    </source>
</evidence>
<sequence length="164" mass="19093">MIQLASPQDFETVSWKAEERLSWDDFRGDVPQNARAAAITASGITYSFSTSGTKDNIQVDFKIDTFFYPAKSWYQPALCDSVILSHEQLHFDISELFARKFKKRLENEKFTYGTVKARVKLIYREINEELANFQQLYDKETNFSRDGAKQEEWIVKIANALQEE</sequence>
<keyword evidence="2" id="KW-1185">Reference proteome</keyword>
<gene>
    <name evidence="1" type="ORF">ACFQZJ_11040</name>
</gene>
<proteinExistence type="predicted"/>
<accession>A0ABW3B4G4</accession>
<dbReference type="RefSeq" id="WP_379934540.1">
    <property type="nucleotide sequence ID" value="NZ_JBHTHY010000007.1"/>
</dbReference>
<reference evidence="2" key="1">
    <citation type="journal article" date="2019" name="Int. J. Syst. Evol. Microbiol.">
        <title>The Global Catalogue of Microorganisms (GCM) 10K type strain sequencing project: providing services to taxonomists for standard genome sequencing and annotation.</title>
        <authorList>
            <consortium name="The Broad Institute Genomics Platform"/>
            <consortium name="The Broad Institute Genome Sequencing Center for Infectious Disease"/>
            <person name="Wu L."/>
            <person name="Ma J."/>
        </authorList>
    </citation>
    <scope>NUCLEOTIDE SEQUENCE [LARGE SCALE GENOMIC DNA]</scope>
    <source>
        <strain evidence="2">CCUG 61948</strain>
    </source>
</reference>
<protein>
    <submittedName>
        <fullName evidence="1">DUF922 domain-containing protein</fullName>
    </submittedName>
</protein>
<evidence type="ECO:0000313" key="2">
    <source>
        <dbReference type="Proteomes" id="UP001597012"/>
    </source>
</evidence>